<evidence type="ECO:0000256" key="1">
    <source>
        <dbReference type="SAM" id="MobiDB-lite"/>
    </source>
</evidence>
<keyword evidence="3" id="KW-1185">Reference proteome</keyword>
<feature type="region of interest" description="Disordered" evidence="1">
    <location>
        <begin position="58"/>
        <end position="107"/>
    </location>
</feature>
<dbReference type="Proteomes" id="UP001153678">
    <property type="component" value="Unassembled WGS sequence"/>
</dbReference>
<feature type="compositionally biased region" description="Low complexity" evidence="1">
    <location>
        <begin position="80"/>
        <end position="95"/>
    </location>
</feature>
<feature type="compositionally biased region" description="Pro residues" evidence="1">
    <location>
        <begin position="96"/>
        <end position="107"/>
    </location>
</feature>
<dbReference type="EMBL" id="CAMKVN010003815">
    <property type="protein sequence ID" value="CAI2185673.1"/>
    <property type="molecule type" value="Genomic_DNA"/>
</dbReference>
<name>A0A9W4SY56_9GLOM</name>
<gene>
    <name evidence="2" type="ORF">FWILDA_LOCUS12196</name>
</gene>
<dbReference type="AlphaFoldDB" id="A0A9W4SY56"/>
<evidence type="ECO:0000313" key="2">
    <source>
        <dbReference type="EMBL" id="CAI2185673.1"/>
    </source>
</evidence>
<sequence>MPDQISADPSQFLISGNNKVPGSEPTRGAVSSRKRRIRIRVPFELWTEQMFQSALQRIINSPRPNSSRSSQPRPSPPRSETPLPSSSTHPMTSTYPTPPSTPPSFSL</sequence>
<reference evidence="2" key="1">
    <citation type="submission" date="2022-08" db="EMBL/GenBank/DDBJ databases">
        <authorList>
            <person name="Kallberg Y."/>
            <person name="Tangrot J."/>
            <person name="Rosling A."/>
        </authorList>
    </citation>
    <scope>NUCLEOTIDE SEQUENCE</scope>
    <source>
        <strain evidence="2">Wild A</strain>
    </source>
</reference>
<comment type="caution">
    <text evidence="2">The sequence shown here is derived from an EMBL/GenBank/DDBJ whole genome shotgun (WGS) entry which is preliminary data.</text>
</comment>
<accession>A0A9W4SY56</accession>
<protein>
    <submittedName>
        <fullName evidence="2">7286_t:CDS:1</fullName>
    </submittedName>
</protein>
<organism evidence="2 3">
    <name type="scientific">Funneliformis geosporum</name>
    <dbReference type="NCBI Taxonomy" id="1117311"/>
    <lineage>
        <taxon>Eukaryota</taxon>
        <taxon>Fungi</taxon>
        <taxon>Fungi incertae sedis</taxon>
        <taxon>Mucoromycota</taxon>
        <taxon>Glomeromycotina</taxon>
        <taxon>Glomeromycetes</taxon>
        <taxon>Glomerales</taxon>
        <taxon>Glomeraceae</taxon>
        <taxon>Funneliformis</taxon>
    </lineage>
</organism>
<feature type="compositionally biased region" description="Low complexity" evidence="1">
    <location>
        <begin position="61"/>
        <end position="72"/>
    </location>
</feature>
<evidence type="ECO:0000313" key="3">
    <source>
        <dbReference type="Proteomes" id="UP001153678"/>
    </source>
</evidence>
<proteinExistence type="predicted"/>
<feature type="compositionally biased region" description="Polar residues" evidence="1">
    <location>
        <begin position="7"/>
        <end position="20"/>
    </location>
</feature>
<feature type="region of interest" description="Disordered" evidence="1">
    <location>
        <begin position="1"/>
        <end position="35"/>
    </location>
</feature>